<sequence>MLGYASLSQVLPRKTQHVSPLSLLTAAKSFKCQGPLLSLDVDITKHGRDKRCTGLNFCRLDITVIIKMVSFLLLLVLSFVIDVAFAGEAKWRGDNKRAYGRAPANVLSA</sequence>
<evidence type="ECO:0000256" key="1">
    <source>
        <dbReference type="SAM" id="Phobius"/>
    </source>
</evidence>
<keyword evidence="1" id="KW-0472">Membrane</keyword>
<proteinExistence type="predicted"/>
<comment type="caution">
    <text evidence="2">The sequence shown here is derived from an EMBL/GenBank/DDBJ whole genome shotgun (WGS) entry which is preliminary data.</text>
</comment>
<evidence type="ECO:0000313" key="3">
    <source>
        <dbReference type="Proteomes" id="UP001558613"/>
    </source>
</evidence>
<name>A0ABR3N1C0_9TELE</name>
<evidence type="ECO:0008006" key="4">
    <source>
        <dbReference type="Google" id="ProtNLM"/>
    </source>
</evidence>
<gene>
    <name evidence="2" type="ORF">QQF64_029626</name>
</gene>
<protein>
    <recommendedName>
        <fullName evidence="4">Transmembrane protein</fullName>
    </recommendedName>
</protein>
<dbReference type="Proteomes" id="UP001558613">
    <property type="component" value="Unassembled WGS sequence"/>
</dbReference>
<evidence type="ECO:0000313" key="2">
    <source>
        <dbReference type="EMBL" id="KAL1270610.1"/>
    </source>
</evidence>
<feature type="transmembrane region" description="Helical" evidence="1">
    <location>
        <begin position="64"/>
        <end position="87"/>
    </location>
</feature>
<organism evidence="2 3">
    <name type="scientific">Cirrhinus molitorella</name>
    <name type="common">mud carp</name>
    <dbReference type="NCBI Taxonomy" id="172907"/>
    <lineage>
        <taxon>Eukaryota</taxon>
        <taxon>Metazoa</taxon>
        <taxon>Chordata</taxon>
        <taxon>Craniata</taxon>
        <taxon>Vertebrata</taxon>
        <taxon>Euteleostomi</taxon>
        <taxon>Actinopterygii</taxon>
        <taxon>Neopterygii</taxon>
        <taxon>Teleostei</taxon>
        <taxon>Ostariophysi</taxon>
        <taxon>Cypriniformes</taxon>
        <taxon>Cyprinidae</taxon>
        <taxon>Labeoninae</taxon>
        <taxon>Labeonini</taxon>
        <taxon>Cirrhinus</taxon>
    </lineage>
</organism>
<keyword evidence="1" id="KW-1133">Transmembrane helix</keyword>
<keyword evidence="3" id="KW-1185">Reference proteome</keyword>
<accession>A0ABR3N1C0</accession>
<keyword evidence="1" id="KW-0812">Transmembrane</keyword>
<dbReference type="EMBL" id="JAYMGO010000007">
    <property type="protein sequence ID" value="KAL1270610.1"/>
    <property type="molecule type" value="Genomic_DNA"/>
</dbReference>
<reference evidence="2 3" key="1">
    <citation type="submission" date="2023-09" db="EMBL/GenBank/DDBJ databases">
        <authorList>
            <person name="Wang M."/>
        </authorList>
    </citation>
    <scope>NUCLEOTIDE SEQUENCE [LARGE SCALE GENOMIC DNA]</scope>
    <source>
        <strain evidence="2">GT-2023</strain>
        <tissue evidence="2">Liver</tissue>
    </source>
</reference>